<gene>
    <name evidence="7" type="ORF">RRG08_029898</name>
</gene>
<keyword evidence="3" id="KW-0378">Hydrolase</keyword>
<evidence type="ECO:0000256" key="1">
    <source>
        <dbReference type="ARBA" id="ARBA00022729"/>
    </source>
</evidence>
<dbReference type="AlphaFoldDB" id="A0AAE1D0G3"/>
<dbReference type="SUPFAM" id="SSF49363">
    <property type="entry name" value="Purple acid phosphatase, N-terminal domain"/>
    <property type="match status" value="1"/>
</dbReference>
<comment type="catalytic activity">
    <reaction evidence="3">
        <text>a phosphate monoester + H2O = an alcohol + phosphate</text>
        <dbReference type="Rhea" id="RHEA:15017"/>
        <dbReference type="ChEBI" id="CHEBI:15377"/>
        <dbReference type="ChEBI" id="CHEBI:30879"/>
        <dbReference type="ChEBI" id="CHEBI:43474"/>
        <dbReference type="ChEBI" id="CHEBI:67140"/>
        <dbReference type="EC" id="3.1.3.2"/>
    </reaction>
</comment>
<feature type="domain" description="Purple acid phosphatase C-terminal" evidence="5">
    <location>
        <begin position="361"/>
        <end position="422"/>
    </location>
</feature>
<reference evidence="7" key="1">
    <citation type="journal article" date="2023" name="G3 (Bethesda)">
        <title>A reference genome for the long-term kleptoplast-retaining sea slug Elysia crispata morphotype clarki.</title>
        <authorList>
            <person name="Eastman K.E."/>
            <person name="Pendleton A.L."/>
            <person name="Shaikh M.A."/>
            <person name="Suttiyut T."/>
            <person name="Ogas R."/>
            <person name="Tomko P."/>
            <person name="Gavelis G."/>
            <person name="Widhalm J.R."/>
            <person name="Wisecaver J.H."/>
        </authorList>
    </citation>
    <scope>NUCLEOTIDE SEQUENCE</scope>
    <source>
        <strain evidence="7">ECLA1</strain>
    </source>
</reference>
<feature type="chain" id="PRO_5041783027" description="Purple acid phosphatase" evidence="3">
    <location>
        <begin position="23"/>
        <end position="478"/>
    </location>
</feature>
<dbReference type="SUPFAM" id="SSF56300">
    <property type="entry name" value="Metallo-dependent phosphatases"/>
    <property type="match status" value="1"/>
</dbReference>
<keyword evidence="1 3" id="KW-0732">Signal</keyword>
<dbReference type="Pfam" id="PF00149">
    <property type="entry name" value="Metallophos"/>
    <property type="match status" value="1"/>
</dbReference>
<dbReference type="InterPro" id="IPR029052">
    <property type="entry name" value="Metallo-depent_PP-like"/>
</dbReference>
<dbReference type="PANTHER" id="PTHR45867:SF3">
    <property type="entry name" value="ACID PHOSPHATASE TYPE 7"/>
    <property type="match status" value="1"/>
</dbReference>
<evidence type="ECO:0000259" key="6">
    <source>
        <dbReference type="Pfam" id="PF16656"/>
    </source>
</evidence>
<evidence type="ECO:0000259" key="5">
    <source>
        <dbReference type="Pfam" id="PF14008"/>
    </source>
</evidence>
<sequence length="478" mass="55505">MYPGTLLYRFLALFALVCSIHCIVWYEPEQVHIAIGESSDQMIIVWNTVNDTKESIVMYGPGGKLDQTASGSRTKFVDGGKEKRVQFVHKVVLKGLSPETEYSYTVGSSLGMSDKFAFKTWPLGEKWSPRIAMYGDLGNENAQSLPRLQVEAEQGMYDAILHVGDFAYDMMEDNARVGDNFMRQIEPLASRMPYMTCPGNHEEAYNFSNYRNRFWMPRDGNKQMFYSFTMGPVRFLSLATELWFFPEYGLTPILKQYRWIEETLQEANKPENRAKHPWIITFGHRPMYCNNDDDDDCTHHESLVRIGIPIVHLLGWEKLFMKYGVDLAVWAHEHSYERMWPVYDREVMNGSIKEPYKNPKAPVHIVTGSAGCREIHDKFKSNPHEWSAFRSLDYGYTRMHVINATHLYLEQVSDDKKGQIIDKMTLIKESHGPYQYPLRDVTPKGDPVQKLWKTWGKYIDAASRNRSPPKNVFNWKIQ</sequence>
<evidence type="ECO:0000313" key="7">
    <source>
        <dbReference type="EMBL" id="KAK3748046.1"/>
    </source>
</evidence>
<evidence type="ECO:0000313" key="8">
    <source>
        <dbReference type="Proteomes" id="UP001283361"/>
    </source>
</evidence>
<evidence type="ECO:0000256" key="2">
    <source>
        <dbReference type="ARBA" id="ARBA00023180"/>
    </source>
</evidence>
<dbReference type="PANTHER" id="PTHR45867">
    <property type="entry name" value="PURPLE ACID PHOSPHATASE"/>
    <property type="match status" value="1"/>
</dbReference>
<dbReference type="InterPro" id="IPR041792">
    <property type="entry name" value="MPP_PAP"/>
</dbReference>
<feature type="domain" description="Calcineurin-like phosphoesterase" evidence="4">
    <location>
        <begin position="130"/>
        <end position="336"/>
    </location>
</feature>
<accession>A0AAE1D0G3</accession>
<dbReference type="GO" id="GO:0003993">
    <property type="term" value="F:acid phosphatase activity"/>
    <property type="evidence" value="ECO:0007669"/>
    <property type="project" value="UniProtKB-EC"/>
</dbReference>
<dbReference type="InterPro" id="IPR025733">
    <property type="entry name" value="PAPs_C"/>
</dbReference>
<dbReference type="InterPro" id="IPR015914">
    <property type="entry name" value="PAPs_N"/>
</dbReference>
<dbReference type="Gene3D" id="3.60.21.10">
    <property type="match status" value="1"/>
</dbReference>
<dbReference type="EMBL" id="JAWDGP010006058">
    <property type="protein sequence ID" value="KAK3748046.1"/>
    <property type="molecule type" value="Genomic_DNA"/>
</dbReference>
<dbReference type="Gene3D" id="2.60.40.380">
    <property type="entry name" value="Purple acid phosphatase-like, N-terminal"/>
    <property type="match status" value="1"/>
</dbReference>
<dbReference type="Pfam" id="PF16656">
    <property type="entry name" value="Pur_ac_phosph_N"/>
    <property type="match status" value="1"/>
</dbReference>
<evidence type="ECO:0000259" key="4">
    <source>
        <dbReference type="Pfam" id="PF00149"/>
    </source>
</evidence>
<comment type="similarity">
    <text evidence="3">Belongs to the metallophosphoesterase superfamily. Purple acid phosphatase family.</text>
</comment>
<proteinExistence type="inferred from homology"/>
<protein>
    <recommendedName>
        <fullName evidence="3">Purple acid phosphatase</fullName>
        <ecNumber evidence="3">3.1.3.2</ecNumber>
    </recommendedName>
</protein>
<dbReference type="Proteomes" id="UP001283361">
    <property type="component" value="Unassembled WGS sequence"/>
</dbReference>
<dbReference type="GO" id="GO:0046872">
    <property type="term" value="F:metal ion binding"/>
    <property type="evidence" value="ECO:0007669"/>
    <property type="project" value="InterPro"/>
</dbReference>
<feature type="signal peptide" evidence="3">
    <location>
        <begin position="1"/>
        <end position="22"/>
    </location>
</feature>
<name>A0AAE1D0G3_9GAST</name>
<feature type="domain" description="Purple acid phosphatase N-terminal" evidence="6">
    <location>
        <begin position="28"/>
        <end position="120"/>
    </location>
</feature>
<keyword evidence="8" id="KW-1185">Reference proteome</keyword>
<dbReference type="CDD" id="cd00839">
    <property type="entry name" value="MPP_PAPs"/>
    <property type="match status" value="1"/>
</dbReference>
<evidence type="ECO:0000256" key="3">
    <source>
        <dbReference type="RuleBase" id="RU361203"/>
    </source>
</evidence>
<dbReference type="Pfam" id="PF14008">
    <property type="entry name" value="Metallophos_C"/>
    <property type="match status" value="1"/>
</dbReference>
<dbReference type="InterPro" id="IPR008963">
    <property type="entry name" value="Purple_acid_Pase-like_N"/>
</dbReference>
<keyword evidence="2" id="KW-0325">Glycoprotein</keyword>
<dbReference type="EC" id="3.1.3.2" evidence="3"/>
<comment type="caution">
    <text evidence="7">The sequence shown here is derived from an EMBL/GenBank/DDBJ whole genome shotgun (WGS) entry which is preliminary data.</text>
</comment>
<dbReference type="InterPro" id="IPR004843">
    <property type="entry name" value="Calcineurin-like_PHP"/>
</dbReference>
<organism evidence="7 8">
    <name type="scientific">Elysia crispata</name>
    <name type="common">lettuce slug</name>
    <dbReference type="NCBI Taxonomy" id="231223"/>
    <lineage>
        <taxon>Eukaryota</taxon>
        <taxon>Metazoa</taxon>
        <taxon>Spiralia</taxon>
        <taxon>Lophotrochozoa</taxon>
        <taxon>Mollusca</taxon>
        <taxon>Gastropoda</taxon>
        <taxon>Heterobranchia</taxon>
        <taxon>Euthyneura</taxon>
        <taxon>Panpulmonata</taxon>
        <taxon>Sacoglossa</taxon>
        <taxon>Placobranchoidea</taxon>
        <taxon>Plakobranchidae</taxon>
        <taxon>Elysia</taxon>
    </lineage>
</organism>